<dbReference type="InterPro" id="IPR011701">
    <property type="entry name" value="MFS"/>
</dbReference>
<organism evidence="4 5">
    <name type="scientific">Cohnella fermenti</name>
    <dbReference type="NCBI Taxonomy" id="2565925"/>
    <lineage>
        <taxon>Bacteria</taxon>
        <taxon>Bacillati</taxon>
        <taxon>Bacillota</taxon>
        <taxon>Bacilli</taxon>
        <taxon>Bacillales</taxon>
        <taxon>Paenibacillaceae</taxon>
        <taxon>Cohnella</taxon>
    </lineage>
</organism>
<feature type="transmembrane region" description="Helical" evidence="2">
    <location>
        <begin position="365"/>
        <end position="382"/>
    </location>
</feature>
<keyword evidence="2" id="KW-0812">Transmembrane</keyword>
<feature type="transmembrane region" description="Helical" evidence="2">
    <location>
        <begin position="140"/>
        <end position="160"/>
    </location>
</feature>
<dbReference type="PANTHER" id="PTHR23546">
    <property type="entry name" value="TRANSPORT PROTEIN"/>
    <property type="match status" value="1"/>
</dbReference>
<dbReference type="PANTHER" id="PTHR23546:SF1">
    <property type="entry name" value="MEMBRANE PROTEIN"/>
    <property type="match status" value="1"/>
</dbReference>
<feature type="transmembrane region" description="Helical" evidence="2">
    <location>
        <begin position="166"/>
        <end position="188"/>
    </location>
</feature>
<feature type="chain" id="PRO_5020574529" evidence="3">
    <location>
        <begin position="21"/>
        <end position="397"/>
    </location>
</feature>
<evidence type="ECO:0000256" key="1">
    <source>
        <dbReference type="ARBA" id="ARBA00004651"/>
    </source>
</evidence>
<dbReference type="EMBL" id="SSOB01000038">
    <property type="protein sequence ID" value="THF74736.1"/>
    <property type="molecule type" value="Genomic_DNA"/>
</dbReference>
<evidence type="ECO:0000313" key="5">
    <source>
        <dbReference type="Proteomes" id="UP000310636"/>
    </source>
</evidence>
<dbReference type="GO" id="GO:0022857">
    <property type="term" value="F:transmembrane transporter activity"/>
    <property type="evidence" value="ECO:0007669"/>
    <property type="project" value="InterPro"/>
</dbReference>
<feature type="transmembrane region" description="Helical" evidence="2">
    <location>
        <begin position="215"/>
        <end position="237"/>
    </location>
</feature>
<name>A0A4S4BKS7_9BACL</name>
<dbReference type="SUPFAM" id="SSF103473">
    <property type="entry name" value="MFS general substrate transporter"/>
    <property type="match status" value="1"/>
</dbReference>
<reference evidence="4 5" key="1">
    <citation type="submission" date="2019-04" db="EMBL/GenBank/DDBJ databases">
        <title>Cohnella sp. nov. isolated from preserved vegetables.</title>
        <authorList>
            <person name="Lin S.-Y."/>
            <person name="Hung M.-H."/>
            <person name="Young C.-C."/>
        </authorList>
    </citation>
    <scope>NUCLEOTIDE SEQUENCE [LARGE SCALE GENOMIC DNA]</scope>
    <source>
        <strain evidence="4 5">CC-MHH1044</strain>
    </source>
</reference>
<dbReference type="Proteomes" id="UP000310636">
    <property type="component" value="Unassembled WGS sequence"/>
</dbReference>
<keyword evidence="2" id="KW-1133">Transmembrane helix</keyword>
<dbReference type="AlphaFoldDB" id="A0A4S4BKS7"/>
<comment type="caution">
    <text evidence="4">The sequence shown here is derived from an EMBL/GenBank/DDBJ whole genome shotgun (WGS) entry which is preliminary data.</text>
</comment>
<dbReference type="GO" id="GO:0005886">
    <property type="term" value="C:plasma membrane"/>
    <property type="evidence" value="ECO:0007669"/>
    <property type="project" value="UniProtKB-SubCell"/>
</dbReference>
<feature type="signal peptide" evidence="3">
    <location>
        <begin position="1"/>
        <end position="20"/>
    </location>
</feature>
<feature type="transmembrane region" description="Helical" evidence="2">
    <location>
        <begin position="70"/>
        <end position="88"/>
    </location>
</feature>
<dbReference type="Pfam" id="PF07690">
    <property type="entry name" value="MFS_1"/>
    <property type="match status" value="1"/>
</dbReference>
<gene>
    <name evidence="4" type="ORF">E6C55_24315</name>
</gene>
<feature type="transmembrane region" description="Helical" evidence="2">
    <location>
        <begin position="340"/>
        <end position="359"/>
    </location>
</feature>
<dbReference type="RefSeq" id="WP_136372424.1">
    <property type="nucleotide sequence ID" value="NZ_SSOB01000038.1"/>
</dbReference>
<evidence type="ECO:0000313" key="4">
    <source>
        <dbReference type="EMBL" id="THF74736.1"/>
    </source>
</evidence>
<dbReference type="OrthoDB" id="9793283at2"/>
<feature type="transmembrane region" description="Helical" evidence="2">
    <location>
        <begin position="306"/>
        <end position="328"/>
    </location>
</feature>
<sequence length="397" mass="41043">MRRKFALMFLIVMISMMSIASFNPVAAPLARSLGMSDFQSGCLVSAAGLCWLMGGYCWGRFSRLSRKMTLLLLMLAYAAVLVAFAALAERAAEGGAASGGLFWLFLLLRAAAGFFFGGIPAKAQAYVMGWTTESTRTRGMALFGAANGLGFVLGPAMSGATASLSLTAPMVASAAMLLAIMLPLAILIRDGEPGNAGPQRSRATLSPFDPRIRPYLAIGLVLSVVLNIVQVTINIFMQDANGFGAIESARRVGIGLAISGILVALSQAVFGRRLRWSPERSMTVGLLLVGSGLGGFLTLRELAYPAFAALGLGIGLTMLGYGSGASLAVDGSGQRSVASYVSALQGGGSFLGPAIGAGLYAAGAAWPYGVCLALLAVCLPAASGRTRGRYSRPERTG</sequence>
<evidence type="ECO:0000256" key="2">
    <source>
        <dbReference type="SAM" id="Phobius"/>
    </source>
</evidence>
<keyword evidence="3" id="KW-0732">Signal</keyword>
<feature type="transmembrane region" description="Helical" evidence="2">
    <location>
        <begin position="249"/>
        <end position="270"/>
    </location>
</feature>
<dbReference type="Gene3D" id="1.20.1250.20">
    <property type="entry name" value="MFS general substrate transporter like domains"/>
    <property type="match status" value="1"/>
</dbReference>
<protein>
    <submittedName>
        <fullName evidence="4">TCR/Tet family MFS transporter</fullName>
    </submittedName>
</protein>
<feature type="transmembrane region" description="Helical" evidence="2">
    <location>
        <begin position="282"/>
        <end position="300"/>
    </location>
</feature>
<evidence type="ECO:0000256" key="3">
    <source>
        <dbReference type="SAM" id="SignalP"/>
    </source>
</evidence>
<feature type="transmembrane region" description="Helical" evidence="2">
    <location>
        <begin position="38"/>
        <end position="58"/>
    </location>
</feature>
<keyword evidence="2" id="KW-0472">Membrane</keyword>
<comment type="subcellular location">
    <subcellularLocation>
        <location evidence="1">Cell membrane</location>
        <topology evidence="1">Multi-pass membrane protein</topology>
    </subcellularLocation>
</comment>
<feature type="transmembrane region" description="Helical" evidence="2">
    <location>
        <begin position="100"/>
        <end position="119"/>
    </location>
</feature>
<dbReference type="InterPro" id="IPR036259">
    <property type="entry name" value="MFS_trans_sf"/>
</dbReference>
<proteinExistence type="predicted"/>
<keyword evidence="5" id="KW-1185">Reference proteome</keyword>
<accession>A0A4S4BKS7</accession>